<sequence length="67" mass="7748">MKSIETPMCPVCGSTTIMFVDEIAYERWQSREILIQQAFPDMSLGDRELMKTGFHPACWDSLFAEEE</sequence>
<name>A0A6J5NDA5_9CAUD</name>
<evidence type="ECO:0000313" key="1">
    <source>
        <dbReference type="EMBL" id="CAB4139874.1"/>
    </source>
</evidence>
<reference evidence="2" key="1">
    <citation type="submission" date="2020-04" db="EMBL/GenBank/DDBJ databases">
        <authorList>
            <person name="Chiriac C."/>
            <person name="Salcher M."/>
            <person name="Ghai R."/>
            <person name="Kavagutti S V."/>
        </authorList>
    </citation>
    <scope>NUCLEOTIDE SEQUENCE</scope>
</reference>
<dbReference type="EMBL" id="LR796647">
    <property type="protein sequence ID" value="CAB4156903.1"/>
    <property type="molecule type" value="Genomic_DNA"/>
</dbReference>
<accession>A0A6J5NDA5</accession>
<dbReference type="EMBL" id="LR796366">
    <property type="protein sequence ID" value="CAB4139874.1"/>
    <property type="molecule type" value="Genomic_DNA"/>
</dbReference>
<organism evidence="2">
    <name type="scientific">uncultured Caudovirales phage</name>
    <dbReference type="NCBI Taxonomy" id="2100421"/>
    <lineage>
        <taxon>Viruses</taxon>
        <taxon>Duplodnaviria</taxon>
        <taxon>Heunggongvirae</taxon>
        <taxon>Uroviricota</taxon>
        <taxon>Caudoviricetes</taxon>
        <taxon>Peduoviridae</taxon>
        <taxon>Maltschvirus</taxon>
        <taxon>Maltschvirus maltsch</taxon>
    </lineage>
</organism>
<gene>
    <name evidence="1" type="ORF">UFOVP355_29</name>
    <name evidence="2" type="ORF">UFOVP677_29</name>
</gene>
<proteinExistence type="predicted"/>
<protein>
    <submittedName>
        <fullName evidence="2">Uncharacterized protein</fullName>
    </submittedName>
</protein>
<evidence type="ECO:0000313" key="2">
    <source>
        <dbReference type="EMBL" id="CAB4156903.1"/>
    </source>
</evidence>